<protein>
    <submittedName>
        <fullName evidence="2">Phage portal protein</fullName>
    </submittedName>
</protein>
<dbReference type="InterPro" id="IPR006427">
    <property type="entry name" value="Portal_HK97"/>
</dbReference>
<proteinExistence type="predicted"/>
<comment type="caution">
    <text evidence="2">The sequence shown here is derived from an EMBL/GenBank/DDBJ whole genome shotgun (WGS) entry which is preliminary data.</text>
</comment>
<reference evidence="2 3" key="1">
    <citation type="submission" date="2020-05" db="EMBL/GenBank/DDBJ databases">
        <title>Draft Genome Sequence of Ochrobactrum soli Isolated from Stable Fly Gut.</title>
        <authorList>
            <person name="Pileggi M.T."/>
            <person name="Vazhakkala L.J."/>
            <person name="Wong C.N."/>
        </authorList>
    </citation>
    <scope>NUCLEOTIDE SEQUENCE [LARGE SCALE GENOMIC DNA]</scope>
    <source>
        <strain evidence="2 3">MTP-C0764</strain>
    </source>
</reference>
<keyword evidence="3" id="KW-1185">Reference proteome</keyword>
<dbReference type="Pfam" id="PF04860">
    <property type="entry name" value="Phage_portal"/>
    <property type="match status" value="1"/>
</dbReference>
<dbReference type="EMBL" id="JABFCY010000014">
    <property type="protein sequence ID" value="NNU62439.1"/>
    <property type="molecule type" value="Genomic_DNA"/>
</dbReference>
<dbReference type="RefSeq" id="WP_171318888.1">
    <property type="nucleotide sequence ID" value="NZ_JABFCY010000014.1"/>
</dbReference>
<name>A0A849KUE4_9HYPH</name>
<organism evidence="2 3">
    <name type="scientific">Ochrobactrum soli</name>
    <dbReference type="NCBI Taxonomy" id="2448455"/>
    <lineage>
        <taxon>Bacteria</taxon>
        <taxon>Pseudomonadati</taxon>
        <taxon>Pseudomonadota</taxon>
        <taxon>Alphaproteobacteria</taxon>
        <taxon>Hyphomicrobiales</taxon>
        <taxon>Brucellaceae</taxon>
        <taxon>Brucella/Ochrobactrum group</taxon>
        <taxon>Ochrobactrum</taxon>
    </lineage>
</organism>
<dbReference type="AlphaFoldDB" id="A0A849KUE4"/>
<evidence type="ECO:0000313" key="3">
    <source>
        <dbReference type="Proteomes" id="UP000574931"/>
    </source>
</evidence>
<dbReference type="InterPro" id="IPR006944">
    <property type="entry name" value="Phage/GTA_portal"/>
</dbReference>
<evidence type="ECO:0000256" key="1">
    <source>
        <dbReference type="SAM" id="MobiDB-lite"/>
    </source>
</evidence>
<accession>A0A849KUE4</accession>
<gene>
    <name evidence="2" type="ORF">HKX02_19580</name>
</gene>
<dbReference type="Proteomes" id="UP000574931">
    <property type="component" value="Unassembled WGS sequence"/>
</dbReference>
<dbReference type="NCBIfam" id="TIGR01537">
    <property type="entry name" value="portal_HK97"/>
    <property type="match status" value="1"/>
</dbReference>
<evidence type="ECO:0000313" key="2">
    <source>
        <dbReference type="EMBL" id="NNU62439.1"/>
    </source>
</evidence>
<sequence>MRNGGGPVSIKEAMRNTAVFRCVSLISYAIGMLPLHVIESESKEKARKNPLFPLLHSRPNDWQTGFNFRQYMQRNALVHGNAYALVIRSMERVIRLIPLDPTTVTVKQNRDWSVEYHYTPKQGDLRIIKPSDILHIYADTHDGISGTSMVRTAAQAIELAKELEQFQTAFFRNGMHIGGMLSHPEKLSPEAYERLKLSMKEQYSGSANAGKWPIIEEGMTPHQFASSAKDSQQIESRKLQIEEIGRVFGVPRPFLGVDDTSWGSGIDVLGQIFVRYALNPWFTAWEQAIKRSCMNEREREYLDAKFNAGALLRGSMKDQADFFAKALGSGGHQPWMDYEEVRDNLDLPEKTIAPNPLAQKGNGNEPEAAA</sequence>
<feature type="region of interest" description="Disordered" evidence="1">
    <location>
        <begin position="349"/>
        <end position="370"/>
    </location>
</feature>